<protein>
    <submittedName>
        <fullName evidence="1">Uncharacterized protein</fullName>
    </submittedName>
</protein>
<comment type="caution">
    <text evidence="1">The sequence shown here is derived from an EMBL/GenBank/DDBJ whole genome shotgun (WGS) entry which is preliminary data.</text>
</comment>
<name>A0A368KS78_9BACT</name>
<evidence type="ECO:0000313" key="1">
    <source>
        <dbReference type="EMBL" id="RCS51842.1"/>
    </source>
</evidence>
<gene>
    <name evidence="1" type="ORF">DTL42_09785</name>
</gene>
<sequence length="163" mass="18522">MAIQFDRDGLGRIRYRGTGLSECSRIEEKRYQVLEMPYAVVEWVERYVIFPPLPPYVEDDEEVSRPQTCPRCWRLIVVSDPGFSYCTNCFGVLCVTDALEILQVTPHPFHCPDCHGALEEKDCESTGDGYVFCHLCGCLFIGSDVQPDGVQLVGPGEDEFWPY</sequence>
<dbReference type="OrthoDB" id="287719at2"/>
<reference evidence="1 2" key="1">
    <citation type="submission" date="2018-07" db="EMBL/GenBank/DDBJ databases">
        <title>Comparative genomes isolates from brazilian mangrove.</title>
        <authorList>
            <person name="De Araujo J.E."/>
            <person name="Taketani R.G."/>
            <person name="Silva M.C.P."/>
            <person name="Lourenco M.V."/>
            <person name="Oliveira V.M."/>
            <person name="Andreote F.D."/>
        </authorList>
    </citation>
    <scope>NUCLEOTIDE SEQUENCE [LARGE SCALE GENOMIC DNA]</scope>
    <source>
        <strain evidence="1 2">HEX PRIS-MGV</strain>
    </source>
</reference>
<accession>A0A368KS78</accession>
<proteinExistence type="predicted"/>
<dbReference type="EMBL" id="QPEX01000017">
    <property type="protein sequence ID" value="RCS51842.1"/>
    <property type="molecule type" value="Genomic_DNA"/>
</dbReference>
<dbReference type="RefSeq" id="WP_114368549.1">
    <property type="nucleotide sequence ID" value="NZ_QPEX01000017.1"/>
</dbReference>
<dbReference type="AlphaFoldDB" id="A0A368KS78"/>
<dbReference type="Proteomes" id="UP000253562">
    <property type="component" value="Unassembled WGS sequence"/>
</dbReference>
<evidence type="ECO:0000313" key="2">
    <source>
        <dbReference type="Proteomes" id="UP000253562"/>
    </source>
</evidence>
<organism evidence="1 2">
    <name type="scientific">Bremerella cremea</name>
    <dbReference type="NCBI Taxonomy" id="1031537"/>
    <lineage>
        <taxon>Bacteria</taxon>
        <taxon>Pseudomonadati</taxon>
        <taxon>Planctomycetota</taxon>
        <taxon>Planctomycetia</taxon>
        <taxon>Pirellulales</taxon>
        <taxon>Pirellulaceae</taxon>
        <taxon>Bremerella</taxon>
    </lineage>
</organism>